<organism evidence="17">
    <name type="scientific">Aplanochytrium stocchinoi</name>
    <dbReference type="NCBI Taxonomy" id="215587"/>
    <lineage>
        <taxon>Eukaryota</taxon>
        <taxon>Sar</taxon>
        <taxon>Stramenopiles</taxon>
        <taxon>Bigyra</taxon>
        <taxon>Labyrinthulomycetes</taxon>
        <taxon>Thraustochytrida</taxon>
        <taxon>Thraustochytriidae</taxon>
        <taxon>Aplanochytrium</taxon>
    </lineage>
</organism>
<dbReference type="Pfam" id="PF10183">
    <property type="entry name" value="ESSS"/>
    <property type="match status" value="1"/>
</dbReference>
<comment type="subunit">
    <text evidence="16">Complex I is composed of 45 different subunits. Interacts with BCAP31.</text>
</comment>
<comment type="function">
    <text evidence="1">Accessory subunit of the mitochondrial membrane respiratory chain NADH dehydrogenase (Complex I), that is believed not to be involved in catalysis. Complex I functions in the transfer of electrons from NADH to the respiratory chain. The immediate electron acceptor for the enzyme is believed to be ubiquinone.</text>
</comment>
<comment type="similarity">
    <text evidence="3">Belongs to the complex I NDUFB11 subunit family.</text>
</comment>
<keyword evidence="8" id="KW-0999">Mitochondrion inner membrane</keyword>
<evidence type="ECO:0000256" key="8">
    <source>
        <dbReference type="ARBA" id="ARBA00022792"/>
    </source>
</evidence>
<reference evidence="17" key="1">
    <citation type="submission" date="2021-01" db="EMBL/GenBank/DDBJ databases">
        <authorList>
            <person name="Corre E."/>
            <person name="Pelletier E."/>
            <person name="Niang G."/>
            <person name="Scheremetjew M."/>
            <person name="Finn R."/>
            <person name="Kale V."/>
            <person name="Holt S."/>
            <person name="Cochrane G."/>
            <person name="Meng A."/>
            <person name="Brown T."/>
            <person name="Cohen L."/>
        </authorList>
    </citation>
    <scope>NUCLEOTIDE SEQUENCE</scope>
    <source>
        <strain evidence="17">GSBS06</strain>
    </source>
</reference>
<keyword evidence="6" id="KW-0679">Respiratory chain</keyword>
<evidence type="ECO:0000256" key="12">
    <source>
        <dbReference type="ARBA" id="ARBA00023128"/>
    </source>
</evidence>
<evidence type="ECO:0000256" key="10">
    <source>
        <dbReference type="ARBA" id="ARBA00022982"/>
    </source>
</evidence>
<dbReference type="EMBL" id="HBIN01014692">
    <property type="protein sequence ID" value="CAE0440999.1"/>
    <property type="molecule type" value="Transcribed_RNA"/>
</dbReference>
<evidence type="ECO:0000256" key="7">
    <source>
        <dbReference type="ARBA" id="ARBA00022692"/>
    </source>
</evidence>
<dbReference type="PANTHER" id="PTHR40637">
    <property type="entry name" value="ESSS SUBUNIT OF NADH:UBIQUINONE OXIDOREDUCTASE (COMPLEX I) PROTEIN"/>
    <property type="match status" value="1"/>
</dbReference>
<comment type="subcellular location">
    <subcellularLocation>
        <location evidence="2">Mitochondrion inner membrane</location>
        <topology evidence="2">Single-pass membrane protein</topology>
    </subcellularLocation>
</comment>
<dbReference type="PANTHER" id="PTHR40637:SF1">
    <property type="entry name" value="ESSS SUBUNIT OF NADH:UBIQUINONE OXIDOREDUCTASE (COMPLEX I) PROTEIN"/>
    <property type="match status" value="1"/>
</dbReference>
<name>A0A7S3UYB4_9STRA</name>
<keyword evidence="13" id="KW-0472">Membrane</keyword>
<keyword evidence="5" id="KW-0813">Transport</keyword>
<evidence type="ECO:0000256" key="13">
    <source>
        <dbReference type="ARBA" id="ARBA00023136"/>
    </source>
</evidence>
<evidence type="ECO:0000256" key="6">
    <source>
        <dbReference type="ARBA" id="ARBA00022660"/>
    </source>
</evidence>
<gene>
    <name evidence="17" type="ORF">ASTO00021_LOCUS11130</name>
</gene>
<keyword evidence="11" id="KW-1133">Transmembrane helix</keyword>
<dbReference type="AlphaFoldDB" id="A0A7S3UYB4"/>
<evidence type="ECO:0000256" key="15">
    <source>
        <dbReference type="ARBA" id="ARBA00031387"/>
    </source>
</evidence>
<evidence type="ECO:0000256" key="16">
    <source>
        <dbReference type="ARBA" id="ARBA00046528"/>
    </source>
</evidence>
<evidence type="ECO:0000256" key="14">
    <source>
        <dbReference type="ARBA" id="ARBA00030753"/>
    </source>
</evidence>
<keyword evidence="12" id="KW-0496">Mitochondrion</keyword>
<evidence type="ECO:0000256" key="2">
    <source>
        <dbReference type="ARBA" id="ARBA00004434"/>
    </source>
</evidence>
<evidence type="ECO:0000313" key="17">
    <source>
        <dbReference type="EMBL" id="CAE0440999.1"/>
    </source>
</evidence>
<evidence type="ECO:0000256" key="11">
    <source>
        <dbReference type="ARBA" id="ARBA00022989"/>
    </source>
</evidence>
<evidence type="ECO:0000256" key="4">
    <source>
        <dbReference type="ARBA" id="ARBA00018632"/>
    </source>
</evidence>
<dbReference type="GO" id="GO:0005743">
    <property type="term" value="C:mitochondrial inner membrane"/>
    <property type="evidence" value="ECO:0007669"/>
    <property type="project" value="UniProtKB-SubCell"/>
</dbReference>
<evidence type="ECO:0000256" key="9">
    <source>
        <dbReference type="ARBA" id="ARBA00022946"/>
    </source>
</evidence>
<protein>
    <recommendedName>
        <fullName evidence="4">NADH dehydrogenase [ubiquinone] 1 beta subcomplex subunit 11, mitochondrial</fullName>
    </recommendedName>
    <alternativeName>
        <fullName evidence="15">Complex I-ESSS</fullName>
    </alternativeName>
    <alternativeName>
        <fullName evidence="14">NADH-ubiquinone oxidoreductase ESSS subunit</fullName>
    </alternativeName>
</protein>
<keyword evidence="10" id="KW-0249">Electron transport</keyword>
<evidence type="ECO:0000256" key="1">
    <source>
        <dbReference type="ARBA" id="ARBA00003195"/>
    </source>
</evidence>
<dbReference type="InterPro" id="IPR019329">
    <property type="entry name" value="NADH_UbQ_OxRdtase_ESSS_su"/>
</dbReference>
<keyword evidence="9" id="KW-0809">Transit peptide</keyword>
<sequence>MLQRLLRPSSAVGCAIRSGSASTFRRFGTDASKPKREVYMFGEKPGPRKWESWEAQYYFFMGASALVTIVGLTYKPETSIKAWARDEAEVRNQMIEEGKEVEMGVNYSQRKFGNVWAAKTVGERPVRAADADEEDDE</sequence>
<accession>A0A7S3UYB4</accession>
<evidence type="ECO:0000256" key="3">
    <source>
        <dbReference type="ARBA" id="ARBA00008915"/>
    </source>
</evidence>
<keyword evidence="7" id="KW-0812">Transmembrane</keyword>
<proteinExistence type="inferred from homology"/>
<evidence type="ECO:0000256" key="5">
    <source>
        <dbReference type="ARBA" id="ARBA00022448"/>
    </source>
</evidence>